<dbReference type="AlphaFoldDB" id="A0AA42FI01"/>
<dbReference type="EMBL" id="JARRYG010000011">
    <property type="protein sequence ID" value="MDG4696927.1"/>
    <property type="molecule type" value="Genomic_DNA"/>
</dbReference>
<dbReference type="GO" id="GO:0005737">
    <property type="term" value="C:cytoplasm"/>
    <property type="evidence" value="ECO:0007669"/>
    <property type="project" value="TreeGrafter"/>
</dbReference>
<dbReference type="InterPro" id="IPR023401">
    <property type="entry name" value="ODC_N"/>
</dbReference>
<dbReference type="InterPro" id="IPR036291">
    <property type="entry name" value="NAD(P)-bd_dom_sf"/>
</dbReference>
<sequence>MQLLSFENILELDISPQTIYSWICQSISQKNDTILPPKISLKPEDEVFYNFMPSILLKEESAGLKIVNRYPNRSPVLDSQIFLYNIKNGNLECVMDGNFITAMRTGAIATHSIISFAKNGFNSISFIGVGIQARATLKIFSCMYDKRDLVIKVKKYKNQHLDFIAFAKQLLPQSTQYIICNTYDECVENTDIIISSVTYFENDICSDDKFSNGCLVVPIHTRGFTNCDLFFDKIYVDDLGHVSGFKHFNKFQNKAIETASYIKSPIELGRKSQLEKIICYNIGLSIHDLFIAKNIHKLAIANNVGQEIPMSVPNTKFWLEK</sequence>
<evidence type="ECO:0008006" key="3">
    <source>
        <dbReference type="Google" id="ProtNLM"/>
    </source>
</evidence>
<proteinExistence type="predicted"/>
<dbReference type="Proteomes" id="UP001156701">
    <property type="component" value="Unassembled WGS sequence"/>
</dbReference>
<dbReference type="Gene3D" id="3.30.1780.10">
    <property type="entry name" value="ornithine cyclodeaminase, domain 1"/>
    <property type="match status" value="1"/>
</dbReference>
<dbReference type="Pfam" id="PF02423">
    <property type="entry name" value="OCD_Mu_crystall"/>
    <property type="match status" value="1"/>
</dbReference>
<protein>
    <recommendedName>
        <fullName evidence="3">Ornithine cyclodeaminase</fullName>
    </recommendedName>
</protein>
<dbReference type="Gene3D" id="3.40.50.720">
    <property type="entry name" value="NAD(P)-binding Rossmann-like Domain"/>
    <property type="match status" value="1"/>
</dbReference>
<comment type="caution">
    <text evidence="1">The sequence shown here is derived from an EMBL/GenBank/DDBJ whole genome shotgun (WGS) entry which is preliminary data.</text>
</comment>
<dbReference type="InterPro" id="IPR003462">
    <property type="entry name" value="ODC_Mu_crystall"/>
</dbReference>
<evidence type="ECO:0000313" key="2">
    <source>
        <dbReference type="Proteomes" id="UP001156701"/>
    </source>
</evidence>
<organism evidence="1 2">
    <name type="scientific">Providencia huashanensis</name>
    <dbReference type="NCBI Taxonomy" id="3037798"/>
    <lineage>
        <taxon>Bacteria</taxon>
        <taxon>Pseudomonadati</taxon>
        <taxon>Pseudomonadota</taxon>
        <taxon>Gammaproteobacteria</taxon>
        <taxon>Enterobacterales</taxon>
        <taxon>Morganellaceae</taxon>
        <taxon>Providencia</taxon>
    </lineage>
</organism>
<dbReference type="PANTHER" id="PTHR13812">
    <property type="entry name" value="KETIMINE REDUCTASE MU-CRYSTALLIN"/>
    <property type="match status" value="1"/>
</dbReference>
<evidence type="ECO:0000313" key="1">
    <source>
        <dbReference type="EMBL" id="MDG4696927.1"/>
    </source>
</evidence>
<gene>
    <name evidence="1" type="ORF">P7V44_11840</name>
</gene>
<accession>A0AA42FI01</accession>
<dbReference type="SUPFAM" id="SSF51735">
    <property type="entry name" value="NAD(P)-binding Rossmann-fold domains"/>
    <property type="match status" value="1"/>
</dbReference>
<name>A0AA42FI01_9GAMM</name>
<dbReference type="PANTHER" id="PTHR13812:SF19">
    <property type="entry name" value="KETIMINE REDUCTASE MU-CRYSTALLIN"/>
    <property type="match status" value="1"/>
</dbReference>
<reference evidence="1" key="1">
    <citation type="submission" date="2023-03" db="EMBL/GenBank/DDBJ databases">
        <title>a new species belonging to Providencia genus.</title>
        <authorList>
            <person name="Yang W."/>
            <person name="Hu F."/>
            <person name="Shen S."/>
            <person name="Ding L."/>
            <person name="Yin D."/>
        </authorList>
    </citation>
    <scope>NUCLEOTIDE SEQUENCE</scope>
    <source>
        <strain evidence="1">CRE-3FA-0001</strain>
    </source>
</reference>
<dbReference type="RefSeq" id="WP_278030758.1">
    <property type="nucleotide sequence ID" value="NZ_JARRYG010000011.1"/>
</dbReference>